<reference evidence="4" key="1">
    <citation type="submission" date="2018-09" db="EMBL/GenBank/DDBJ databases">
        <authorList>
            <person name="Zhu H."/>
        </authorList>
    </citation>
    <scope>NUCLEOTIDE SEQUENCE [LARGE SCALE GENOMIC DNA]</scope>
    <source>
        <strain evidence="4">K1W22B-1</strain>
    </source>
</reference>
<feature type="compositionally biased region" description="Basic residues" evidence="1">
    <location>
        <begin position="1"/>
        <end position="14"/>
    </location>
</feature>
<accession>A0A3A5HGH7</accession>
<feature type="transmembrane region" description="Helical" evidence="2">
    <location>
        <begin position="97"/>
        <end position="114"/>
    </location>
</feature>
<dbReference type="AlphaFoldDB" id="A0A3A5HGH7"/>
<evidence type="ECO:0008006" key="5">
    <source>
        <dbReference type="Google" id="ProtNLM"/>
    </source>
</evidence>
<dbReference type="OrthoDB" id="3712369at2"/>
<evidence type="ECO:0000256" key="1">
    <source>
        <dbReference type="SAM" id="MobiDB-lite"/>
    </source>
</evidence>
<name>A0A3A5HGH7_9ACTN</name>
<feature type="region of interest" description="Disordered" evidence="1">
    <location>
        <begin position="182"/>
        <end position="222"/>
    </location>
</feature>
<evidence type="ECO:0000313" key="4">
    <source>
        <dbReference type="Proteomes" id="UP000276542"/>
    </source>
</evidence>
<proteinExistence type="predicted"/>
<dbReference type="Proteomes" id="UP000276542">
    <property type="component" value="Unassembled WGS sequence"/>
</dbReference>
<organism evidence="3 4">
    <name type="scientific">Nocardioides cavernaquae</name>
    <dbReference type="NCBI Taxonomy" id="2321396"/>
    <lineage>
        <taxon>Bacteria</taxon>
        <taxon>Bacillati</taxon>
        <taxon>Actinomycetota</taxon>
        <taxon>Actinomycetes</taxon>
        <taxon>Propionibacteriales</taxon>
        <taxon>Nocardioidaceae</taxon>
        <taxon>Nocardioides</taxon>
    </lineage>
</organism>
<dbReference type="EMBL" id="QYRP01000002">
    <property type="protein sequence ID" value="RJS46990.1"/>
    <property type="molecule type" value="Genomic_DNA"/>
</dbReference>
<gene>
    <name evidence="3" type="ORF">D4739_12710</name>
</gene>
<keyword evidence="4" id="KW-1185">Reference proteome</keyword>
<dbReference type="Pfam" id="PF09534">
    <property type="entry name" value="Trp_oprn_chp"/>
    <property type="match status" value="1"/>
</dbReference>
<feature type="transmembrane region" description="Helical" evidence="2">
    <location>
        <begin position="71"/>
        <end position="90"/>
    </location>
</feature>
<feature type="transmembrane region" description="Helical" evidence="2">
    <location>
        <begin position="150"/>
        <end position="172"/>
    </location>
</feature>
<sequence length="222" mass="22955">MPHGRPHLLRRRPAGPRVTGRRTFGPLVLVGLGSAALASVAASKAWTTTATPGGAPLPIAIPDHGLDRQSPLAASLALVVLAAWGVLLVTRGWVRRVLAGVALLAAGGVVATTVEARSSLPDAVARDLADLGLQGKDLLRAQSGTTMTGWWIAALVAGVICVLATSAALRFVRDWPEMGTRYDAPTGAPAPLPAPEDRSSIDLWKSLDAGQDPTLGPNEPRA</sequence>
<keyword evidence="2" id="KW-0812">Transmembrane</keyword>
<evidence type="ECO:0000256" key="2">
    <source>
        <dbReference type="SAM" id="Phobius"/>
    </source>
</evidence>
<evidence type="ECO:0000313" key="3">
    <source>
        <dbReference type="EMBL" id="RJS46990.1"/>
    </source>
</evidence>
<keyword evidence="2" id="KW-1133">Transmembrane helix</keyword>
<comment type="caution">
    <text evidence="3">The sequence shown here is derived from an EMBL/GenBank/DDBJ whole genome shotgun (WGS) entry which is preliminary data.</text>
</comment>
<feature type="region of interest" description="Disordered" evidence="1">
    <location>
        <begin position="1"/>
        <end position="20"/>
    </location>
</feature>
<keyword evidence="2" id="KW-0472">Membrane</keyword>
<protein>
    <recommendedName>
        <fullName evidence="5">TIGR02234 family membrane protein</fullName>
    </recommendedName>
</protein>
<dbReference type="InterPro" id="IPR019051">
    <property type="entry name" value="Trp_biosyn_TM_oprn/chp"/>
</dbReference>